<dbReference type="GeneID" id="80893280"/>
<comment type="caution">
    <text evidence="3">The sequence shown here is derived from an EMBL/GenBank/DDBJ whole genome shotgun (WGS) entry which is preliminary data.</text>
</comment>
<dbReference type="SUPFAM" id="SSF55221">
    <property type="entry name" value="Yeast killer toxins"/>
    <property type="match status" value="2"/>
</dbReference>
<dbReference type="Proteomes" id="UP001144673">
    <property type="component" value="Chromosome 1"/>
</dbReference>
<feature type="chain" id="PRO_5040906840" description="Killer toxin Kp4 domain-containing protein" evidence="1">
    <location>
        <begin position="20"/>
        <end position="296"/>
    </location>
</feature>
<dbReference type="InterPro" id="IPR015131">
    <property type="entry name" value="Killer_tox_Kp4"/>
</dbReference>
<dbReference type="Gene3D" id="3.30.430.10">
    <property type="entry name" value="Killer Toxin P4, subunit A"/>
    <property type="match status" value="2"/>
</dbReference>
<sequence length="296" mass="31351">MVSFSTLLATAAAAASVNALGINCQGSGLCVGNKGLLGQAQGQLRGMDQNKKLHDGQHAVCVKSSVSIGDPSLCVFYQNTGREWTIGQTVQFVQNILDHGCAACGSVPVDPGNNVKNGQLTANMVTNAKRDETSVKREEAYPGPRRGVRPEVLAARALGINCRGSSTCNVGGIGHSPAGTLEKVRDAVAAGPEGEWSNGQQIACVPHVTGRLCAFYQNIGSRRFNKGQTLNYLAGLQGHNCRVCGSIPTDDGNNVDNGQLTVNFGFQPGRWIESTPEQLSVALYRYPNLSRYKMTG</sequence>
<name>A0A9W8QN79_AKAMU</name>
<keyword evidence="4" id="KW-1185">Reference proteome</keyword>
<dbReference type="GO" id="GO:0005576">
    <property type="term" value="C:extracellular region"/>
    <property type="evidence" value="ECO:0007669"/>
    <property type="project" value="InterPro"/>
</dbReference>
<keyword evidence="1" id="KW-0732">Signal</keyword>
<organism evidence="3 4">
    <name type="scientific">Akanthomyces muscarius</name>
    <name type="common">Entomopathogenic fungus</name>
    <name type="synonym">Lecanicillium muscarium</name>
    <dbReference type="NCBI Taxonomy" id="2231603"/>
    <lineage>
        <taxon>Eukaryota</taxon>
        <taxon>Fungi</taxon>
        <taxon>Dikarya</taxon>
        <taxon>Ascomycota</taxon>
        <taxon>Pezizomycotina</taxon>
        <taxon>Sordariomycetes</taxon>
        <taxon>Hypocreomycetidae</taxon>
        <taxon>Hypocreales</taxon>
        <taxon>Cordycipitaceae</taxon>
        <taxon>Akanthomyces</taxon>
    </lineage>
</organism>
<evidence type="ECO:0000313" key="4">
    <source>
        <dbReference type="Proteomes" id="UP001144673"/>
    </source>
</evidence>
<proteinExistence type="predicted"/>
<gene>
    <name evidence="3" type="ORF">LMH87_006121</name>
</gene>
<feature type="domain" description="Killer toxin Kp4" evidence="2">
    <location>
        <begin position="154"/>
        <end position="264"/>
    </location>
</feature>
<dbReference type="InterPro" id="IPR011329">
    <property type="entry name" value="Killer_tox_Kp4/SMK"/>
</dbReference>
<evidence type="ECO:0000256" key="1">
    <source>
        <dbReference type="SAM" id="SignalP"/>
    </source>
</evidence>
<protein>
    <recommendedName>
        <fullName evidence="2">Killer toxin Kp4 domain-containing protein</fullName>
    </recommendedName>
</protein>
<evidence type="ECO:0000259" key="2">
    <source>
        <dbReference type="Pfam" id="PF09044"/>
    </source>
</evidence>
<accession>A0A9W8QN79</accession>
<dbReference type="AlphaFoldDB" id="A0A9W8QN79"/>
<reference evidence="3" key="1">
    <citation type="journal article" date="2023" name="Access Microbiol">
        <title>De-novo genome assembly for Akanthomyces muscarius, a biocontrol agent of insect agricultural pests.</title>
        <authorList>
            <person name="Erdos Z."/>
            <person name="Studholme D.J."/>
            <person name="Raymond B."/>
            <person name="Sharma M."/>
        </authorList>
    </citation>
    <scope>NUCLEOTIDE SEQUENCE</scope>
    <source>
        <strain evidence="3">Ve6</strain>
    </source>
</reference>
<dbReference type="Pfam" id="PF09044">
    <property type="entry name" value="Kp4"/>
    <property type="match status" value="2"/>
</dbReference>
<evidence type="ECO:0000313" key="3">
    <source>
        <dbReference type="EMBL" id="KAJ4164445.1"/>
    </source>
</evidence>
<feature type="domain" description="Killer toxin Kp4" evidence="2">
    <location>
        <begin position="7"/>
        <end position="126"/>
    </location>
</feature>
<dbReference type="KEGG" id="amus:LMH87_006121"/>
<dbReference type="RefSeq" id="XP_056059360.1">
    <property type="nucleotide sequence ID" value="XM_056203956.1"/>
</dbReference>
<feature type="signal peptide" evidence="1">
    <location>
        <begin position="1"/>
        <end position="19"/>
    </location>
</feature>
<dbReference type="EMBL" id="JAJHUN010000001">
    <property type="protein sequence ID" value="KAJ4164445.1"/>
    <property type="molecule type" value="Genomic_DNA"/>
</dbReference>